<dbReference type="PANTHER" id="PTHR44591">
    <property type="entry name" value="STRESS RESPONSE REGULATOR PROTEIN 1"/>
    <property type="match status" value="1"/>
</dbReference>
<dbReference type="EMBL" id="VPFD01000002">
    <property type="protein sequence ID" value="TXG01904.1"/>
    <property type="molecule type" value="Genomic_DNA"/>
</dbReference>
<evidence type="ECO:0000259" key="3">
    <source>
        <dbReference type="PROSITE" id="PS50110"/>
    </source>
</evidence>
<protein>
    <submittedName>
        <fullName evidence="4">Response regulator</fullName>
    </submittedName>
</protein>
<accession>A0A5C7G787</accession>
<dbReference type="InterPro" id="IPR011006">
    <property type="entry name" value="CheY-like_superfamily"/>
</dbReference>
<dbReference type="GO" id="GO:0000160">
    <property type="term" value="P:phosphorelay signal transduction system"/>
    <property type="evidence" value="ECO:0007669"/>
    <property type="project" value="InterPro"/>
</dbReference>
<gene>
    <name evidence="4" type="ORF">FVD38_01615</name>
</gene>
<organism evidence="4 5">
    <name type="scientific">Massilia arenae</name>
    <dbReference type="NCBI Taxonomy" id="2603288"/>
    <lineage>
        <taxon>Bacteria</taxon>
        <taxon>Pseudomonadati</taxon>
        <taxon>Pseudomonadota</taxon>
        <taxon>Betaproteobacteria</taxon>
        <taxon>Burkholderiales</taxon>
        <taxon>Oxalobacteraceae</taxon>
        <taxon>Telluria group</taxon>
        <taxon>Massilia</taxon>
    </lineage>
</organism>
<dbReference type="PANTHER" id="PTHR44591:SF3">
    <property type="entry name" value="RESPONSE REGULATORY DOMAIN-CONTAINING PROTEIN"/>
    <property type="match status" value="1"/>
</dbReference>
<feature type="domain" description="Response regulatory" evidence="3">
    <location>
        <begin position="12"/>
        <end position="128"/>
    </location>
</feature>
<keyword evidence="1" id="KW-0597">Phosphoprotein</keyword>
<dbReference type="InterPro" id="IPR001789">
    <property type="entry name" value="Sig_transdc_resp-reg_receiver"/>
</dbReference>
<dbReference type="Pfam" id="PF00072">
    <property type="entry name" value="Response_reg"/>
    <property type="match status" value="1"/>
</dbReference>
<dbReference type="AlphaFoldDB" id="A0A5C7G787"/>
<dbReference type="Proteomes" id="UP000321413">
    <property type="component" value="Unassembled WGS sequence"/>
</dbReference>
<keyword evidence="5" id="KW-1185">Reference proteome</keyword>
<evidence type="ECO:0000313" key="4">
    <source>
        <dbReference type="EMBL" id="TXG01904.1"/>
    </source>
</evidence>
<dbReference type="Gene3D" id="3.40.50.2300">
    <property type="match status" value="1"/>
</dbReference>
<reference evidence="4 5" key="1">
    <citation type="submission" date="2019-08" db="EMBL/GenBank/DDBJ databases">
        <title>Massilia golmudensis sp. nov., isolated from sand in the Qinghai-Tibetan Plateau.</title>
        <authorList>
            <person name="Zhang B."/>
        </authorList>
    </citation>
    <scope>NUCLEOTIDE SEQUENCE [LARGE SCALE GENOMIC DNA]</scope>
    <source>
        <strain evidence="4 5">GEM5</strain>
    </source>
</reference>
<dbReference type="PROSITE" id="PS50110">
    <property type="entry name" value="RESPONSE_REGULATORY"/>
    <property type="match status" value="1"/>
</dbReference>
<evidence type="ECO:0000256" key="1">
    <source>
        <dbReference type="ARBA" id="ARBA00022553"/>
    </source>
</evidence>
<dbReference type="SMART" id="SM00448">
    <property type="entry name" value="REC"/>
    <property type="match status" value="1"/>
</dbReference>
<dbReference type="InterPro" id="IPR050595">
    <property type="entry name" value="Bact_response_regulator"/>
</dbReference>
<proteinExistence type="predicted"/>
<dbReference type="RefSeq" id="WP_147933235.1">
    <property type="nucleotide sequence ID" value="NZ_VPFD01000002.1"/>
</dbReference>
<evidence type="ECO:0000256" key="2">
    <source>
        <dbReference type="PROSITE-ProRule" id="PRU00169"/>
    </source>
</evidence>
<comment type="caution">
    <text evidence="4">The sequence shown here is derived from an EMBL/GenBank/DDBJ whole genome shotgun (WGS) entry which is preliminary data.</text>
</comment>
<comment type="caution">
    <text evidence="2">Lacks conserved residue(s) required for the propagation of feature annotation.</text>
</comment>
<evidence type="ECO:0000313" key="5">
    <source>
        <dbReference type="Proteomes" id="UP000321413"/>
    </source>
</evidence>
<dbReference type="SUPFAM" id="SSF52172">
    <property type="entry name" value="CheY-like"/>
    <property type="match status" value="1"/>
</dbReference>
<name>A0A5C7G787_9BURK</name>
<sequence length="140" mass="15355">MKTESATSKPLKILFVERDPDLCEIFVMIFDVLGHKAKAIASPADALVWAESESPDIIYTSLVFNDLHGLEFATRIRQAPETAKCLLIALTGTECPEFVGKATSSGFDSCLLKPVSIEAFLTTIELHERKLANESKPTVN</sequence>